<dbReference type="InterPro" id="IPR050135">
    <property type="entry name" value="dGTPase-like"/>
</dbReference>
<dbReference type="InterPro" id="IPR003607">
    <property type="entry name" value="HD/PDEase_dom"/>
</dbReference>
<comment type="caution">
    <text evidence="2">The sequence shown here is derived from an EMBL/GenBank/DDBJ whole genome shotgun (WGS) entry which is preliminary data.</text>
</comment>
<dbReference type="PANTHER" id="PTHR11373">
    <property type="entry name" value="DEOXYNUCLEOSIDE TRIPHOSPHATE TRIPHOSPHOHYDROLASE"/>
    <property type="match status" value="1"/>
</dbReference>
<keyword evidence="3" id="KW-1185">Reference proteome</keyword>
<dbReference type="CDD" id="cd00077">
    <property type="entry name" value="HDc"/>
    <property type="match status" value="1"/>
</dbReference>
<reference evidence="2 3" key="1">
    <citation type="submission" date="2024-04" db="EMBL/GenBank/DDBJ databases">
        <title>Tritrichomonas musculus Genome.</title>
        <authorList>
            <person name="Alves-Ferreira E."/>
            <person name="Grigg M."/>
            <person name="Lorenzi H."/>
            <person name="Galac M."/>
        </authorList>
    </citation>
    <scope>NUCLEOTIDE SEQUENCE [LARGE SCALE GENOMIC DNA]</scope>
    <source>
        <strain evidence="2 3">EAF2021</strain>
    </source>
</reference>
<dbReference type="InterPro" id="IPR045509">
    <property type="entry name" value="HD_assoc_2"/>
</dbReference>
<accession>A0ABR2K109</accession>
<organism evidence="2 3">
    <name type="scientific">Tritrichomonas musculus</name>
    <dbReference type="NCBI Taxonomy" id="1915356"/>
    <lineage>
        <taxon>Eukaryota</taxon>
        <taxon>Metamonada</taxon>
        <taxon>Parabasalia</taxon>
        <taxon>Tritrichomonadida</taxon>
        <taxon>Tritrichomonadidae</taxon>
        <taxon>Tritrichomonas</taxon>
    </lineage>
</organism>
<evidence type="ECO:0000313" key="2">
    <source>
        <dbReference type="EMBL" id="KAK8884805.1"/>
    </source>
</evidence>
<evidence type="ECO:0000259" key="1">
    <source>
        <dbReference type="SMART" id="SM00471"/>
    </source>
</evidence>
<dbReference type="SMART" id="SM00471">
    <property type="entry name" value="HDc"/>
    <property type="match status" value="1"/>
</dbReference>
<sequence>MAVRAHSPQDELYGPLDIPAYCWYIIDTPEYQRMRYIPQLGCASLIFPGATHTRFEHCLGCAHLANVFLNHITRAQPEIEIKEEYWQSVIIAALSHDLGHGPWSHCFEAVAHQYSETWDHEEMSCSILKHIIKKYNVPIKSEIIDAACCFIRGEEYKGFPRWLSRIVANHDCDIDLDKFDYLARDMNRSLCIARFEYDRLIYHCHVVEDQLAWKISEISTIERMFFNRNDMHQRVYQHRVNQAFRAMVLDMLQAAEPYLKIQESLDDPELFCKLDCRLQYLIDLGQCGEEAKLLSERISRRQIYKCIGEIRLKPDNEEGLSYSQLPTSQLEEDFGNYASIDPSKIRVVKMQFRYGLKKELHPLLYIPFWKPGCDKIVKFTVDDISCIVPAVFAETGMRVFVTDLDLVKKASAVFDKWKEDKGLF</sequence>
<dbReference type="Pfam" id="PF19276">
    <property type="entry name" value="HD_assoc_2"/>
    <property type="match status" value="1"/>
</dbReference>
<dbReference type="PANTHER" id="PTHR11373:SF4">
    <property type="entry name" value="DEOXYNUCLEOSIDE TRIPHOSPHATE TRIPHOSPHOHYDROLASE SAMHD1"/>
    <property type="match status" value="1"/>
</dbReference>
<dbReference type="InterPro" id="IPR006674">
    <property type="entry name" value="HD_domain"/>
</dbReference>
<evidence type="ECO:0000313" key="3">
    <source>
        <dbReference type="Proteomes" id="UP001470230"/>
    </source>
</evidence>
<proteinExistence type="predicted"/>
<dbReference type="Pfam" id="PF01966">
    <property type="entry name" value="HD"/>
    <property type="match status" value="1"/>
</dbReference>
<name>A0ABR2K109_9EUKA</name>
<dbReference type="SUPFAM" id="SSF109604">
    <property type="entry name" value="HD-domain/PDEase-like"/>
    <property type="match status" value="1"/>
</dbReference>
<dbReference type="EMBL" id="JAPFFF010000008">
    <property type="protein sequence ID" value="KAK8884805.1"/>
    <property type="molecule type" value="Genomic_DNA"/>
</dbReference>
<protein>
    <submittedName>
        <fullName evidence="2">SAM domain and HD</fullName>
    </submittedName>
</protein>
<gene>
    <name evidence="2" type="ORF">M9Y10_043925</name>
</gene>
<dbReference type="Proteomes" id="UP001470230">
    <property type="component" value="Unassembled WGS sequence"/>
</dbReference>
<dbReference type="Gene3D" id="3.30.70.2760">
    <property type="match status" value="1"/>
</dbReference>
<feature type="domain" description="HD/PDEase" evidence="1">
    <location>
        <begin position="50"/>
        <end position="191"/>
    </location>
</feature>
<dbReference type="Gene3D" id="1.10.3210.10">
    <property type="entry name" value="Hypothetical protein af1432"/>
    <property type="match status" value="1"/>
</dbReference>